<feature type="domain" description="Fibronectin type III-like" evidence="14">
    <location>
        <begin position="790"/>
        <end position="858"/>
    </location>
</feature>
<keyword evidence="7" id="KW-0325">Glycoprotein</keyword>
<dbReference type="InterPro" id="IPR036881">
    <property type="entry name" value="Glyco_hydro_3_C_sf"/>
</dbReference>
<feature type="chain" id="PRO_5002163579" description="beta-glucosidase" evidence="13">
    <location>
        <begin position="24"/>
        <end position="868"/>
    </location>
</feature>
<keyword evidence="8 11" id="KW-0119">Carbohydrate metabolism</keyword>
<dbReference type="STRING" id="913774.A0A0C3DLM7"/>
<dbReference type="Gene3D" id="3.20.20.300">
    <property type="entry name" value="Glycoside hydrolase, family 3, N-terminal domain"/>
    <property type="match status" value="1"/>
</dbReference>
<dbReference type="InterPro" id="IPR019800">
    <property type="entry name" value="Glyco_hydro_3_AS"/>
</dbReference>
<dbReference type="PANTHER" id="PTHR42715:SF29">
    <property type="entry name" value="BETA-GLUCOSIDASE A-RELATED"/>
    <property type="match status" value="1"/>
</dbReference>
<evidence type="ECO:0000256" key="2">
    <source>
        <dbReference type="ARBA" id="ARBA00004987"/>
    </source>
</evidence>
<evidence type="ECO:0000256" key="3">
    <source>
        <dbReference type="ARBA" id="ARBA00005336"/>
    </source>
</evidence>
<feature type="signal peptide" evidence="13">
    <location>
        <begin position="1"/>
        <end position="23"/>
    </location>
</feature>
<comment type="similarity">
    <text evidence="3 11">Belongs to the glycosyl hydrolase 3 family.</text>
</comment>
<dbReference type="Gene3D" id="3.40.50.1700">
    <property type="entry name" value="Glycoside hydrolase family 3 C-terminal domain"/>
    <property type="match status" value="1"/>
</dbReference>
<evidence type="ECO:0000256" key="4">
    <source>
        <dbReference type="ARBA" id="ARBA00012744"/>
    </source>
</evidence>
<name>A0A0C3DLM7_OIDMZ</name>
<accession>A0A0C3DLM7</accession>
<dbReference type="InterPro" id="IPR026891">
    <property type="entry name" value="Fn3-like"/>
</dbReference>
<dbReference type="SUPFAM" id="SSF52279">
    <property type="entry name" value="Beta-D-glucan exohydrolase, C-terminal domain"/>
    <property type="match status" value="1"/>
</dbReference>
<dbReference type="InterPro" id="IPR001764">
    <property type="entry name" value="Glyco_hydro_3_N"/>
</dbReference>
<evidence type="ECO:0000256" key="1">
    <source>
        <dbReference type="ARBA" id="ARBA00000448"/>
    </source>
</evidence>
<evidence type="ECO:0000256" key="8">
    <source>
        <dbReference type="ARBA" id="ARBA00023277"/>
    </source>
</evidence>
<evidence type="ECO:0000313" key="16">
    <source>
        <dbReference type="Proteomes" id="UP000054321"/>
    </source>
</evidence>
<evidence type="ECO:0000256" key="9">
    <source>
        <dbReference type="ARBA" id="ARBA00023295"/>
    </source>
</evidence>
<keyword evidence="5 13" id="KW-0732">Signal</keyword>
<evidence type="ECO:0000256" key="7">
    <source>
        <dbReference type="ARBA" id="ARBA00023180"/>
    </source>
</evidence>
<keyword evidence="9 11" id="KW-0326">Glycosidase</keyword>
<dbReference type="UniPathway" id="UPA00696"/>
<dbReference type="Pfam" id="PF01915">
    <property type="entry name" value="Glyco_hydro_3_C"/>
    <property type="match status" value="1"/>
</dbReference>
<evidence type="ECO:0000256" key="5">
    <source>
        <dbReference type="ARBA" id="ARBA00022729"/>
    </source>
</evidence>
<evidence type="ECO:0000256" key="13">
    <source>
        <dbReference type="SAM" id="SignalP"/>
    </source>
</evidence>
<dbReference type="EMBL" id="KN832874">
    <property type="protein sequence ID" value="KIN02933.1"/>
    <property type="molecule type" value="Genomic_DNA"/>
</dbReference>
<dbReference type="HOGENOM" id="CLU_004542_2_0_1"/>
<dbReference type="InParanoid" id="A0A0C3DLM7"/>
<sequence length="868" mass="92951">MLSNSLIAVAALLANCVSGQVSGQTSPPKYPAPWIDSNFNWQDPSPVPTNGRTWADAYDKAVEFVSRLTLLEKVNLTTGVGWEGGRCVGNTGSIPRLGFPGFCNQDSPLGVRDTDGNSGFPAGMNVAATWSRSLMYARGAAMGAEHRGKGVDTQLGPVAGPLGRTPEGGRNWEGFSPDPVLTGVGMAQTIQGIQDSGVIACAKHYIMNEQEHYRNPGASNDADGVSNQQGYSVNLDDITLHELYLWPFADAVRAGAGSIMCSYNQINNSYGCQNSYTLNYILKEELNFQGFVMSDWWAQHSGVASALAGLDMTMAGDQGLASGDTFWGSNLTAAVINGTIPQWRLDDMVTRIMTAYYKVGRDVTSVPVNFDSWSLATTGPLYAQDPNNRITTINKHVNVQANHKQLIRQIGGASTVLLKNTKKALPLKKLKSIAVIGNDAHDNPAGPNACSDRGCSSVPNGYPIWTLAMGWGSGTANFPYLISPITALSQQAAADHTSLKNASNNYDFTAIAKAATGAEAAIVFVNADSGEGYITVDGNQGDRNNLTAWGNGDALVAWVAQHNPNTIVVMHTVGPIIVEDYKNNPNVTAILWAGLPGQESGNSITDVLYGKVNPQAKSVFTWGKNRADWGTDVIYESAADPLQIQLSEGVFIDYRHFDAAGIEPSYEFGFGLSYTTFAYSDLRVVKQKAPKYTPNKGKTPSAPTFGTLNTNPAANEFPKNIDPIPLYVYPYLEGPVPEGQPEDVPPGSQDSSPQPVAPAGGAPGGNPGLYDILYTVTAEIRNTGSVAGTEIPQLYVNLGAPTDPVRLLRGFDDIEILPGRTATVTFELTRRDLSNWDPKSQNWVVTSYPKTVYVGSSSRTLPLSQVLP</sequence>
<dbReference type="PRINTS" id="PR00133">
    <property type="entry name" value="GLHYDRLASE3"/>
</dbReference>
<dbReference type="InterPro" id="IPR036962">
    <property type="entry name" value="Glyco_hydro_3_N_sf"/>
</dbReference>
<reference evidence="15 16" key="1">
    <citation type="submission" date="2014-04" db="EMBL/GenBank/DDBJ databases">
        <authorList>
            <consortium name="DOE Joint Genome Institute"/>
            <person name="Kuo A."/>
            <person name="Martino E."/>
            <person name="Perotto S."/>
            <person name="Kohler A."/>
            <person name="Nagy L.G."/>
            <person name="Floudas D."/>
            <person name="Copeland A."/>
            <person name="Barry K.W."/>
            <person name="Cichocki N."/>
            <person name="Veneault-Fourrey C."/>
            <person name="LaButti K."/>
            <person name="Lindquist E.A."/>
            <person name="Lipzen A."/>
            <person name="Lundell T."/>
            <person name="Morin E."/>
            <person name="Murat C."/>
            <person name="Sun H."/>
            <person name="Tunlid A."/>
            <person name="Henrissat B."/>
            <person name="Grigoriev I.V."/>
            <person name="Hibbett D.S."/>
            <person name="Martin F."/>
            <person name="Nordberg H.P."/>
            <person name="Cantor M.N."/>
            <person name="Hua S.X."/>
        </authorList>
    </citation>
    <scope>NUCLEOTIDE SEQUENCE [LARGE SCALE GENOMIC DNA]</scope>
    <source>
        <strain evidence="15 16">Zn</strain>
    </source>
</reference>
<evidence type="ECO:0000256" key="11">
    <source>
        <dbReference type="RuleBase" id="RU361161"/>
    </source>
</evidence>
<comment type="pathway">
    <text evidence="2 11">Glycan metabolism; cellulose degradation.</text>
</comment>
<evidence type="ECO:0000259" key="14">
    <source>
        <dbReference type="SMART" id="SM01217"/>
    </source>
</evidence>
<organism evidence="15 16">
    <name type="scientific">Oidiodendron maius (strain Zn)</name>
    <dbReference type="NCBI Taxonomy" id="913774"/>
    <lineage>
        <taxon>Eukaryota</taxon>
        <taxon>Fungi</taxon>
        <taxon>Dikarya</taxon>
        <taxon>Ascomycota</taxon>
        <taxon>Pezizomycotina</taxon>
        <taxon>Leotiomycetes</taxon>
        <taxon>Leotiomycetes incertae sedis</taxon>
        <taxon>Myxotrichaceae</taxon>
        <taxon>Oidiodendron</taxon>
    </lineage>
</organism>
<evidence type="ECO:0000256" key="12">
    <source>
        <dbReference type="SAM" id="MobiDB-lite"/>
    </source>
</evidence>
<reference evidence="16" key="2">
    <citation type="submission" date="2015-01" db="EMBL/GenBank/DDBJ databases">
        <title>Evolutionary Origins and Diversification of the Mycorrhizal Mutualists.</title>
        <authorList>
            <consortium name="DOE Joint Genome Institute"/>
            <consortium name="Mycorrhizal Genomics Consortium"/>
            <person name="Kohler A."/>
            <person name="Kuo A."/>
            <person name="Nagy L.G."/>
            <person name="Floudas D."/>
            <person name="Copeland A."/>
            <person name="Barry K.W."/>
            <person name="Cichocki N."/>
            <person name="Veneault-Fourrey C."/>
            <person name="LaButti K."/>
            <person name="Lindquist E.A."/>
            <person name="Lipzen A."/>
            <person name="Lundell T."/>
            <person name="Morin E."/>
            <person name="Murat C."/>
            <person name="Riley R."/>
            <person name="Ohm R."/>
            <person name="Sun H."/>
            <person name="Tunlid A."/>
            <person name="Henrissat B."/>
            <person name="Grigoriev I.V."/>
            <person name="Hibbett D.S."/>
            <person name="Martin F."/>
        </authorList>
    </citation>
    <scope>NUCLEOTIDE SEQUENCE [LARGE SCALE GENOMIC DNA]</scope>
    <source>
        <strain evidence="16">Zn</strain>
    </source>
</reference>
<keyword evidence="16" id="KW-1185">Reference proteome</keyword>
<dbReference type="EC" id="3.2.1.21" evidence="4 11"/>
<dbReference type="AlphaFoldDB" id="A0A0C3DLM7"/>
<dbReference type="FunFam" id="3.40.50.1700:FF:000003">
    <property type="entry name" value="Probable beta-glucosidase"/>
    <property type="match status" value="1"/>
</dbReference>
<gene>
    <name evidence="15" type="ORF">OIDMADRAFT_27413</name>
</gene>
<dbReference type="PROSITE" id="PS00775">
    <property type="entry name" value="GLYCOSYL_HYDROL_F3"/>
    <property type="match status" value="1"/>
</dbReference>
<dbReference type="SUPFAM" id="SSF51445">
    <property type="entry name" value="(Trans)glycosidases"/>
    <property type="match status" value="1"/>
</dbReference>
<dbReference type="InterPro" id="IPR002772">
    <property type="entry name" value="Glyco_hydro_3_C"/>
</dbReference>
<dbReference type="GO" id="GO:0008422">
    <property type="term" value="F:beta-glucosidase activity"/>
    <property type="evidence" value="ECO:0007669"/>
    <property type="project" value="UniProtKB-EC"/>
</dbReference>
<proteinExistence type="inferred from homology"/>
<dbReference type="SMART" id="SM01217">
    <property type="entry name" value="Fn3_like"/>
    <property type="match status" value="1"/>
</dbReference>
<keyword evidence="10 11" id="KW-0624">Polysaccharide degradation</keyword>
<evidence type="ECO:0000256" key="10">
    <source>
        <dbReference type="ARBA" id="ARBA00023326"/>
    </source>
</evidence>
<comment type="catalytic activity">
    <reaction evidence="1 11">
        <text>Hydrolysis of terminal, non-reducing beta-D-glucosyl residues with release of beta-D-glucose.</text>
        <dbReference type="EC" id="3.2.1.21"/>
    </reaction>
</comment>
<dbReference type="GO" id="GO:0030245">
    <property type="term" value="P:cellulose catabolic process"/>
    <property type="evidence" value="ECO:0007669"/>
    <property type="project" value="UniProtKB-UniPathway"/>
</dbReference>
<keyword evidence="6 11" id="KW-0378">Hydrolase</keyword>
<dbReference type="Pfam" id="PF00933">
    <property type="entry name" value="Glyco_hydro_3"/>
    <property type="match status" value="1"/>
</dbReference>
<dbReference type="FunFam" id="3.20.20.300:FF:000002">
    <property type="entry name" value="Probable beta-glucosidase"/>
    <property type="match status" value="1"/>
</dbReference>
<dbReference type="PANTHER" id="PTHR42715">
    <property type="entry name" value="BETA-GLUCOSIDASE"/>
    <property type="match status" value="1"/>
</dbReference>
<dbReference type="InterPro" id="IPR050288">
    <property type="entry name" value="Cellulose_deg_GH3"/>
</dbReference>
<dbReference type="InterPro" id="IPR013783">
    <property type="entry name" value="Ig-like_fold"/>
</dbReference>
<evidence type="ECO:0000256" key="6">
    <source>
        <dbReference type="ARBA" id="ARBA00022801"/>
    </source>
</evidence>
<feature type="region of interest" description="Disordered" evidence="12">
    <location>
        <begin position="735"/>
        <end position="764"/>
    </location>
</feature>
<dbReference type="Gene3D" id="2.60.40.10">
    <property type="entry name" value="Immunoglobulins"/>
    <property type="match status" value="1"/>
</dbReference>
<protein>
    <recommendedName>
        <fullName evidence="4 11">beta-glucosidase</fullName>
        <ecNumber evidence="4 11">3.2.1.21</ecNumber>
    </recommendedName>
</protein>
<dbReference type="Pfam" id="PF14310">
    <property type="entry name" value="Fn3-like"/>
    <property type="match status" value="1"/>
</dbReference>
<dbReference type="Proteomes" id="UP000054321">
    <property type="component" value="Unassembled WGS sequence"/>
</dbReference>
<dbReference type="OrthoDB" id="416222at2759"/>
<evidence type="ECO:0000313" key="15">
    <source>
        <dbReference type="EMBL" id="KIN02933.1"/>
    </source>
</evidence>
<dbReference type="InterPro" id="IPR017853">
    <property type="entry name" value="GH"/>
</dbReference>